<dbReference type="Gene3D" id="3.40.50.1950">
    <property type="entry name" value="Flavin prenyltransferase-like"/>
    <property type="match status" value="1"/>
</dbReference>
<dbReference type="PATRIC" id="fig|1685124.3.peg.251"/>
<feature type="domain" description="Flavoprotein" evidence="1">
    <location>
        <begin position="8"/>
        <end position="150"/>
    </location>
</feature>
<gene>
    <name evidence="2" type="ORF">AC477_01615</name>
</gene>
<evidence type="ECO:0000313" key="2">
    <source>
        <dbReference type="EMBL" id="KON33414.1"/>
    </source>
</evidence>
<dbReference type="EMBL" id="LFWU01000031">
    <property type="protein sequence ID" value="KON33414.1"/>
    <property type="molecule type" value="Genomic_DNA"/>
</dbReference>
<reference evidence="2 3" key="1">
    <citation type="submission" date="2015-06" db="EMBL/GenBank/DDBJ databases">
        <title>New insights into the roles of widespread benthic archaea in carbon and nitrogen cycling.</title>
        <authorList>
            <person name="Lazar C.S."/>
            <person name="Baker B.J."/>
            <person name="Seitz K.W."/>
            <person name="Hyde A.S."/>
            <person name="Dick G.J."/>
            <person name="Hinrichs K.-U."/>
            <person name="Teske A.P."/>
        </authorList>
    </citation>
    <scope>NUCLEOTIDE SEQUENCE [LARGE SCALE GENOMIC DNA]</scope>
    <source>
        <strain evidence="2">SG8-32-1</strain>
    </source>
</reference>
<protein>
    <recommendedName>
        <fullName evidence="1">Flavoprotein domain-containing protein</fullName>
    </recommendedName>
</protein>
<proteinExistence type="predicted"/>
<dbReference type="GO" id="GO:0003824">
    <property type="term" value="F:catalytic activity"/>
    <property type="evidence" value="ECO:0007669"/>
    <property type="project" value="InterPro"/>
</dbReference>
<organism evidence="2 3">
    <name type="scientific">miscellaneous Crenarchaeota group-1 archaeon SG8-32-1</name>
    <dbReference type="NCBI Taxonomy" id="1685124"/>
    <lineage>
        <taxon>Archaea</taxon>
        <taxon>Candidatus Bathyarchaeota</taxon>
        <taxon>MCG-1</taxon>
    </lineage>
</organism>
<accession>A0A0M0BY67</accession>
<dbReference type="AlphaFoldDB" id="A0A0M0BY67"/>
<dbReference type="InterPro" id="IPR003382">
    <property type="entry name" value="Flavoprotein"/>
</dbReference>
<sequence>MGIDKKKKRVAWGITGSGDRLIEVFEVMKQIMKQYQNEIRITVYLSKAGDQVVKLYHLFKDLQDNFDKSRVETNSNVPSLALQLQSGKIEFLLIAPTTSNTVAKLSNGISDTLLTNSAIMALKAFVPVYVMPCDYKEGVTVTQLPDGSKMKIRVRKEDADQAKKLSTMDGLFVLEKPEEIRYIFQKHFKLEEAT</sequence>
<dbReference type="NCBIfam" id="TIGR02699">
    <property type="entry name" value="archaeo_AfpA"/>
    <property type="match status" value="1"/>
</dbReference>
<dbReference type="SUPFAM" id="SSF52507">
    <property type="entry name" value="Homo-oligomeric flavin-containing Cys decarboxylases, HFCD"/>
    <property type="match status" value="1"/>
</dbReference>
<comment type="caution">
    <text evidence="2">The sequence shown here is derived from an EMBL/GenBank/DDBJ whole genome shotgun (WGS) entry which is preliminary data.</text>
</comment>
<dbReference type="InterPro" id="IPR014072">
    <property type="entry name" value="Archaeoflavo_AfpA"/>
</dbReference>
<evidence type="ECO:0000313" key="3">
    <source>
        <dbReference type="Proteomes" id="UP000037237"/>
    </source>
</evidence>
<dbReference type="InterPro" id="IPR036551">
    <property type="entry name" value="Flavin_trans-like"/>
</dbReference>
<dbReference type="Proteomes" id="UP000037237">
    <property type="component" value="Unassembled WGS sequence"/>
</dbReference>
<name>A0A0M0BY67_9ARCH</name>
<dbReference type="Pfam" id="PF02441">
    <property type="entry name" value="Flavoprotein"/>
    <property type="match status" value="1"/>
</dbReference>
<evidence type="ECO:0000259" key="1">
    <source>
        <dbReference type="Pfam" id="PF02441"/>
    </source>
</evidence>